<evidence type="ECO:0000313" key="2">
    <source>
        <dbReference type="Proteomes" id="UP000439994"/>
    </source>
</evidence>
<accession>A0A6N8F912</accession>
<evidence type="ECO:0000313" key="1">
    <source>
        <dbReference type="EMBL" id="MUH72654.1"/>
    </source>
</evidence>
<keyword evidence="2" id="KW-1185">Reference proteome</keyword>
<dbReference type="Proteomes" id="UP000439994">
    <property type="component" value="Unassembled WGS sequence"/>
</dbReference>
<protein>
    <submittedName>
        <fullName evidence="1">Uncharacterized protein</fullName>
    </submittedName>
</protein>
<dbReference type="RefSeq" id="WP_155695813.1">
    <property type="nucleotide sequence ID" value="NZ_WOCD01000003.1"/>
</dbReference>
<sequence>MVYTEVNNKYYTGFNYSDQDNVHAVFNSMASKAFDVLLSRLLIEMPSSAQVVAFKDNQVTLDRGRNAGILNNETMILFQYQQGFVEPIAVAMVKPSSNSAIAQIVKWKDSDNAEKIKDKADGKIYQTSLGQKVFAVSVGLPQDYVDNRL</sequence>
<proteinExistence type="predicted"/>
<dbReference type="AlphaFoldDB" id="A0A6N8F912"/>
<dbReference type="OrthoDB" id="6310847at2"/>
<dbReference type="EMBL" id="WOCD01000003">
    <property type="protein sequence ID" value="MUH72654.1"/>
    <property type="molecule type" value="Genomic_DNA"/>
</dbReference>
<reference evidence="1 2" key="1">
    <citation type="submission" date="2019-11" db="EMBL/GenBank/DDBJ databases">
        <title>P. haliotis isolates from Z. marina roots.</title>
        <authorList>
            <person name="Cohen M."/>
            <person name="Jospin G."/>
            <person name="Eisen J.A."/>
            <person name="Coil D.A."/>
        </authorList>
    </citation>
    <scope>NUCLEOTIDE SEQUENCE [LARGE SCALE GENOMIC DNA]</scope>
    <source>
        <strain evidence="1 2">UCD-MCMsp1aY</strain>
    </source>
</reference>
<comment type="caution">
    <text evidence="1">The sequence shown here is derived from an EMBL/GenBank/DDBJ whole genome shotgun (WGS) entry which is preliminary data.</text>
</comment>
<gene>
    <name evidence="1" type="ORF">GNP35_09230</name>
</gene>
<name>A0A6N8F912_9GAMM</name>
<organism evidence="1 2">
    <name type="scientific">Psychrosphaera haliotis</name>
    <dbReference type="NCBI Taxonomy" id="555083"/>
    <lineage>
        <taxon>Bacteria</taxon>
        <taxon>Pseudomonadati</taxon>
        <taxon>Pseudomonadota</taxon>
        <taxon>Gammaproteobacteria</taxon>
        <taxon>Alteromonadales</taxon>
        <taxon>Pseudoalteromonadaceae</taxon>
        <taxon>Psychrosphaera</taxon>
    </lineage>
</organism>